<accession>A0A1S1Q5Z3</accession>
<protein>
    <recommendedName>
        <fullName evidence="1">UPF0434 protein BBK14_19895</fullName>
    </recommendedName>
</protein>
<sequence>MSLDPLLLEILACPCPEHAPLRQETLDGAPVLVCESCGLAFPVRDDIPVMLLDEAKPFPAAAGSSS</sequence>
<dbReference type="AlphaFoldDB" id="A0A1S1Q5Z3"/>
<dbReference type="GO" id="GO:0016301">
    <property type="term" value="F:kinase activity"/>
    <property type="evidence" value="ECO:0007669"/>
    <property type="project" value="UniProtKB-KW"/>
</dbReference>
<dbReference type="Pfam" id="PF03966">
    <property type="entry name" value="Trm112p"/>
    <property type="match status" value="1"/>
</dbReference>
<evidence type="ECO:0000256" key="1">
    <source>
        <dbReference type="HAMAP-Rule" id="MF_01187"/>
    </source>
</evidence>
<evidence type="ECO:0000313" key="3">
    <source>
        <dbReference type="Proteomes" id="UP000179769"/>
    </source>
</evidence>
<dbReference type="Proteomes" id="UP000179769">
    <property type="component" value="Unassembled WGS sequence"/>
</dbReference>
<dbReference type="HAMAP" id="MF_01187">
    <property type="entry name" value="UPF0434"/>
    <property type="match status" value="1"/>
</dbReference>
<comment type="caution">
    <text evidence="2">The sequence shown here is derived from an EMBL/GenBank/DDBJ whole genome shotgun (WGS) entry which is preliminary data.</text>
</comment>
<reference evidence="3" key="1">
    <citation type="submission" date="2016-07" db="EMBL/GenBank/DDBJ databases">
        <title>Frankia sp. NRRL B-16219 Genome sequencing.</title>
        <authorList>
            <person name="Ghodhbane-Gtari F."/>
            <person name="Swanson E."/>
            <person name="Gueddou A."/>
            <person name="Louati M."/>
            <person name="Nouioui I."/>
            <person name="Hezbri K."/>
            <person name="Abebe-Akele F."/>
            <person name="Simpson S."/>
            <person name="Morris K."/>
            <person name="Thomas K."/>
            <person name="Gtari M."/>
            <person name="Tisa L.S."/>
        </authorList>
    </citation>
    <scope>NUCLEOTIDE SEQUENCE [LARGE SCALE GENOMIC DNA]</scope>
    <source>
        <strain evidence="3">NRRL B-16219</strain>
    </source>
</reference>
<dbReference type="EMBL" id="MAXA01000219">
    <property type="protein sequence ID" value="OHV27604.1"/>
    <property type="molecule type" value="Genomic_DNA"/>
</dbReference>
<dbReference type="Gene3D" id="2.20.25.10">
    <property type="match status" value="1"/>
</dbReference>
<dbReference type="InterPro" id="IPR005651">
    <property type="entry name" value="Trm112-like"/>
</dbReference>
<organism evidence="2 3">
    <name type="scientific">Parafrankia soli</name>
    <dbReference type="NCBI Taxonomy" id="2599596"/>
    <lineage>
        <taxon>Bacteria</taxon>
        <taxon>Bacillati</taxon>
        <taxon>Actinomycetota</taxon>
        <taxon>Actinomycetes</taxon>
        <taxon>Frankiales</taxon>
        <taxon>Frankiaceae</taxon>
        <taxon>Parafrankia</taxon>
    </lineage>
</organism>
<dbReference type="RefSeq" id="WP_018501528.1">
    <property type="nucleotide sequence ID" value="NZ_JBFLUH010000056.1"/>
</dbReference>
<keyword evidence="2" id="KW-0418">Kinase</keyword>
<evidence type="ECO:0000313" key="2">
    <source>
        <dbReference type="EMBL" id="OHV27604.1"/>
    </source>
</evidence>
<keyword evidence="2" id="KW-0808">Transferase</keyword>
<comment type="similarity">
    <text evidence="1">Belongs to the UPF0434 family.</text>
</comment>
<name>A0A1S1Q5Z3_9ACTN</name>
<gene>
    <name evidence="2" type="ORF">BBK14_19895</name>
</gene>
<dbReference type="SUPFAM" id="SSF158997">
    <property type="entry name" value="Trm112p-like"/>
    <property type="match status" value="1"/>
</dbReference>
<keyword evidence="3" id="KW-1185">Reference proteome</keyword>
<proteinExistence type="inferred from homology"/>
<dbReference type="OrthoDB" id="9812205at2"/>